<dbReference type="AlphaFoldDB" id="A0A8D8HVL1"/>
<proteinExistence type="predicted"/>
<organism evidence="1">
    <name type="scientific">Culex pipiens</name>
    <name type="common">House mosquito</name>
    <dbReference type="NCBI Taxonomy" id="7175"/>
    <lineage>
        <taxon>Eukaryota</taxon>
        <taxon>Metazoa</taxon>
        <taxon>Ecdysozoa</taxon>
        <taxon>Arthropoda</taxon>
        <taxon>Hexapoda</taxon>
        <taxon>Insecta</taxon>
        <taxon>Pterygota</taxon>
        <taxon>Neoptera</taxon>
        <taxon>Endopterygota</taxon>
        <taxon>Diptera</taxon>
        <taxon>Nematocera</taxon>
        <taxon>Culicoidea</taxon>
        <taxon>Culicidae</taxon>
        <taxon>Culicinae</taxon>
        <taxon>Culicini</taxon>
        <taxon>Culex</taxon>
        <taxon>Culex</taxon>
    </lineage>
</organism>
<dbReference type="EMBL" id="HBUE01226464">
    <property type="protein sequence ID" value="CAG6542465.1"/>
    <property type="molecule type" value="Transcribed_RNA"/>
</dbReference>
<evidence type="ECO:0000313" key="1">
    <source>
        <dbReference type="EMBL" id="CAG6542465.1"/>
    </source>
</evidence>
<dbReference type="EMBL" id="HBUE01333200">
    <property type="protein sequence ID" value="CAG6594553.1"/>
    <property type="molecule type" value="Transcribed_RNA"/>
</dbReference>
<protein>
    <submittedName>
        <fullName evidence="1">(northern house mosquito) hypothetical protein</fullName>
    </submittedName>
</protein>
<reference evidence="1" key="1">
    <citation type="submission" date="2021-05" db="EMBL/GenBank/DDBJ databases">
        <authorList>
            <person name="Alioto T."/>
            <person name="Alioto T."/>
            <person name="Gomez Garrido J."/>
        </authorList>
    </citation>
    <scope>NUCLEOTIDE SEQUENCE</scope>
</reference>
<sequence length="129" mass="14606">MFRFFNCSETIQQQELIFSKTGVKLMAICPGATETTIYQNSRNSCLTFPWMLEYYDQLIQAFKTQKFVDLFDLLKQLLKKCIVNSRPEAVGKAVVKIITEGNNGAVWVSSEDKIVPVSYGTNSFLAGME</sequence>
<accession>A0A8D8HVL1</accession>
<name>A0A8D8HVL1_CULPI</name>